<evidence type="ECO:0000313" key="1">
    <source>
        <dbReference type="EMBL" id="MBF8185262.1"/>
    </source>
</evidence>
<sequence>MRKLSRRRFVQTSGIVATAASRGACGGGTGAPATSRTSLTWWDPEKSLEQAKEKHFARFAKSSGGLPVEYTNVSAAKFPQVMQLAKQSDQLPDIHANVGLEAPVRQLIKDGWVAPLELSDATMARLKDSLYEGIHMVDGKVYSWPIYDYHQYMTANWFNTEMVAKAGLDPDAPPATYDAFRAAASAVQKSSGGEAHGFVWCIGMPLRLGFEVDKLAQAGGFEGGAGLLYRTGEYAYHAAPYVNAIEFLVSLRRDGLIAPGSNSWADDVARARWAVGAAGYYFSGPWTAGETLLLMPRWSRLLGVGSDRSEAERDRAIAAARNKGAEVDHDDWAFPNWKPHADYTRAMYG</sequence>
<keyword evidence="2" id="KW-1185">Reference proteome</keyword>
<dbReference type="AlphaFoldDB" id="A0A931A2X6"/>
<dbReference type="PANTHER" id="PTHR43649">
    <property type="entry name" value="ARABINOSE-BINDING PROTEIN-RELATED"/>
    <property type="match status" value="1"/>
</dbReference>
<dbReference type="InterPro" id="IPR006311">
    <property type="entry name" value="TAT_signal"/>
</dbReference>
<dbReference type="PROSITE" id="PS51318">
    <property type="entry name" value="TAT"/>
    <property type="match status" value="1"/>
</dbReference>
<dbReference type="EMBL" id="JADOGI010000011">
    <property type="protein sequence ID" value="MBF8185262.1"/>
    <property type="molecule type" value="Genomic_DNA"/>
</dbReference>
<comment type="caution">
    <text evidence="1">The sequence shown here is derived from an EMBL/GenBank/DDBJ whole genome shotgun (WGS) entry which is preliminary data.</text>
</comment>
<evidence type="ECO:0000313" key="2">
    <source>
        <dbReference type="Proteomes" id="UP000605361"/>
    </source>
</evidence>
<gene>
    <name evidence="1" type="ORF">ITP53_05830</name>
</gene>
<dbReference type="Gene3D" id="3.40.190.10">
    <property type="entry name" value="Periplasmic binding protein-like II"/>
    <property type="match status" value="1"/>
</dbReference>
<reference evidence="1" key="1">
    <citation type="submission" date="2020-11" db="EMBL/GenBank/DDBJ databases">
        <title>Whole-genome analyses of Nonomuraea sp. K274.</title>
        <authorList>
            <person name="Veyisoglu A."/>
        </authorList>
    </citation>
    <scope>NUCLEOTIDE SEQUENCE</scope>
    <source>
        <strain evidence="1">K274</strain>
    </source>
</reference>
<protein>
    <submittedName>
        <fullName evidence="1">Carbohydrate ABC transporter substrate-binding protein</fullName>
    </submittedName>
</protein>
<dbReference type="InterPro" id="IPR006059">
    <property type="entry name" value="SBP"/>
</dbReference>
<dbReference type="SUPFAM" id="SSF53850">
    <property type="entry name" value="Periplasmic binding protein-like II"/>
    <property type="match status" value="1"/>
</dbReference>
<dbReference type="Proteomes" id="UP000605361">
    <property type="component" value="Unassembled WGS sequence"/>
</dbReference>
<accession>A0A931A2X6</accession>
<dbReference type="InterPro" id="IPR050490">
    <property type="entry name" value="Bact_solute-bd_prot1"/>
</dbReference>
<dbReference type="RefSeq" id="WP_195894247.1">
    <property type="nucleotide sequence ID" value="NZ_JADOGI010000011.1"/>
</dbReference>
<dbReference type="Pfam" id="PF13416">
    <property type="entry name" value="SBP_bac_8"/>
    <property type="match status" value="1"/>
</dbReference>
<organism evidence="1 2">
    <name type="scientific">Nonomuraea cypriaca</name>
    <dbReference type="NCBI Taxonomy" id="1187855"/>
    <lineage>
        <taxon>Bacteria</taxon>
        <taxon>Bacillati</taxon>
        <taxon>Actinomycetota</taxon>
        <taxon>Actinomycetes</taxon>
        <taxon>Streptosporangiales</taxon>
        <taxon>Streptosporangiaceae</taxon>
        <taxon>Nonomuraea</taxon>
    </lineage>
</organism>
<dbReference type="PANTHER" id="PTHR43649:SF12">
    <property type="entry name" value="DIACETYLCHITOBIOSE BINDING PROTEIN DASA"/>
    <property type="match status" value="1"/>
</dbReference>
<name>A0A931A2X6_9ACTN</name>
<proteinExistence type="predicted"/>